<organism evidence="3">
    <name type="scientific">Colaphellus bowringi</name>
    <dbReference type="NCBI Taxonomy" id="561076"/>
    <lineage>
        <taxon>Eukaryota</taxon>
        <taxon>Metazoa</taxon>
        <taxon>Ecdysozoa</taxon>
        <taxon>Arthropoda</taxon>
        <taxon>Hexapoda</taxon>
        <taxon>Insecta</taxon>
        <taxon>Pterygota</taxon>
        <taxon>Neoptera</taxon>
        <taxon>Endopterygota</taxon>
        <taxon>Coleoptera</taxon>
        <taxon>Polyphaga</taxon>
        <taxon>Cucujiformia</taxon>
        <taxon>Chrysomeloidea</taxon>
        <taxon>Chrysomelidae</taxon>
        <taxon>Chrysomelinae</taxon>
        <taxon>Chrysomelini</taxon>
        <taxon>Colaphellus</taxon>
    </lineage>
</organism>
<keyword evidence="3" id="KW-0675">Receptor</keyword>
<feature type="chain" id="PRO_5006612699" evidence="2">
    <location>
        <begin position="22"/>
        <end position="134"/>
    </location>
</feature>
<protein>
    <submittedName>
        <fullName evidence="3">Gustatory receptor 1</fullName>
    </submittedName>
</protein>
<keyword evidence="2" id="KW-0732">Signal</keyword>
<proteinExistence type="evidence at transcript level"/>
<dbReference type="EMBL" id="KT381521">
    <property type="protein sequence ID" value="ALR72527.1"/>
    <property type="molecule type" value="mRNA"/>
</dbReference>
<evidence type="ECO:0000313" key="3">
    <source>
        <dbReference type="EMBL" id="ALR72527.1"/>
    </source>
</evidence>
<feature type="region of interest" description="Disordered" evidence="1">
    <location>
        <begin position="79"/>
        <end position="98"/>
    </location>
</feature>
<reference evidence="3" key="2">
    <citation type="submission" date="2015-08" db="EMBL/GenBank/DDBJ databases">
        <authorList>
            <person name="Babu N.S."/>
            <person name="Beckwith C.J."/>
            <person name="Beseler K.G."/>
            <person name="Brison A."/>
            <person name="Carone J.V."/>
            <person name="Caskin T.P."/>
            <person name="Diamond M."/>
            <person name="Durham M.E."/>
            <person name="Foxe J.M."/>
            <person name="Go M."/>
            <person name="Henderson B.A."/>
            <person name="Jones I.B."/>
            <person name="McGettigan J.A."/>
            <person name="Micheletti S.J."/>
            <person name="Nasrallah M.E."/>
            <person name="Ortiz D."/>
            <person name="Piller C.R."/>
            <person name="Privatt S.R."/>
            <person name="Schneider S.L."/>
            <person name="Sharp S."/>
            <person name="Smith T.C."/>
            <person name="Stanton J.D."/>
            <person name="Ullery H.E."/>
            <person name="Wilson R.J."/>
            <person name="Serrano M.G."/>
            <person name="Buck G."/>
            <person name="Lee V."/>
            <person name="Wang Y."/>
            <person name="Carvalho R."/>
            <person name="Voegtly L."/>
            <person name="Shi R."/>
            <person name="Duckworth R."/>
            <person name="Johnson A."/>
            <person name="Loviza R."/>
            <person name="Walstead R."/>
            <person name="Shah Z."/>
            <person name="Kiflezghi M."/>
            <person name="Wade K."/>
            <person name="Ball S.L."/>
            <person name="Bradley K.W."/>
            <person name="Asai D.J."/>
            <person name="Bowman C.A."/>
            <person name="Russell D.A."/>
            <person name="Pope W.H."/>
            <person name="Jacobs-Sera D."/>
            <person name="Hendrix R.W."/>
            <person name="Hatfull G.F."/>
        </authorList>
    </citation>
    <scope>NUCLEOTIDE SEQUENCE</scope>
</reference>
<evidence type="ECO:0000256" key="2">
    <source>
        <dbReference type="SAM" id="SignalP"/>
    </source>
</evidence>
<sequence>MFAGMMAFCTIFVLFADFTEGAPALVKARQFLSDIPGFIPVYIRAGETPLEDINPDLAEAFNYYAQKHGRLAFGRSIDEKSDNTDFHSGFPEGDKLSDIDTVSLDDESIQEGDNNVTVTVNPKESQHIQKIPKA</sequence>
<accession>A0A0S3J2P1</accession>
<feature type="signal peptide" evidence="2">
    <location>
        <begin position="1"/>
        <end position="21"/>
    </location>
</feature>
<name>A0A0S3J2P1_9CUCU</name>
<reference evidence="3" key="1">
    <citation type="journal article" date="2015" name="BMC Genomics">
        <title>Candidate chemosensory genes identified in Colaphellus bowringi by antennal transcriptome analysis.</title>
        <authorList>
            <person name="Li X.M."/>
            <person name="Zhu X.Y."/>
            <person name="Wang Z.Q."/>
            <person name="Wang Y."/>
            <person name="He P."/>
            <person name="Chen G."/>
            <person name="Sun L."/>
            <person name="Deng D.G."/>
            <person name="Zhang Y.N."/>
        </authorList>
    </citation>
    <scope>NUCLEOTIDE SEQUENCE</scope>
</reference>
<dbReference type="AlphaFoldDB" id="A0A0S3J2P1"/>
<feature type="non-terminal residue" evidence="3">
    <location>
        <position position="1"/>
    </location>
</feature>
<evidence type="ECO:0000256" key="1">
    <source>
        <dbReference type="SAM" id="MobiDB-lite"/>
    </source>
</evidence>